<dbReference type="GO" id="GO:0009234">
    <property type="term" value="P:menaquinone biosynthetic process"/>
    <property type="evidence" value="ECO:0007669"/>
    <property type="project" value="UniProtKB-UniRule"/>
</dbReference>
<name>A0A085U4U5_YERRU</name>
<dbReference type="InterPro" id="IPR022485">
    <property type="entry name" value="SHCHC_synthase_MenH"/>
</dbReference>
<comment type="function">
    <text evidence="3">Catalyzes a proton abstraction reaction that results in 2,5-elimination of pyruvate from 2-succinyl-5-enolpyruvyl-6-hydroxy-3-cyclohexene-1-carboxylate (SEPHCHC) and the formation of 2-succinyl-6-hydroxy-2,4-cyclohexadiene-1-carboxylate (SHCHC).</text>
</comment>
<dbReference type="Gene3D" id="3.40.50.1820">
    <property type="entry name" value="alpha/beta hydrolase"/>
    <property type="match status" value="1"/>
</dbReference>
<dbReference type="RefSeq" id="WP_080547523.1">
    <property type="nucleotide sequence ID" value="NZ_CCYO01000025.1"/>
</dbReference>
<feature type="domain" description="AB hydrolase-1" evidence="5">
    <location>
        <begin position="15"/>
        <end position="236"/>
    </location>
</feature>
<dbReference type="OrthoDB" id="9808398at2"/>
<dbReference type="NCBIfam" id="TIGR03695">
    <property type="entry name" value="menH_SHCHC"/>
    <property type="match status" value="1"/>
</dbReference>
<dbReference type="PANTHER" id="PTHR42916">
    <property type="entry name" value="2-SUCCINYL-5-ENOLPYRUVYL-6-HYDROXY-3-CYCLOHEXENE-1-CARBOXYLATE SYNTHASE"/>
    <property type="match status" value="1"/>
</dbReference>
<dbReference type="PANTHER" id="PTHR42916:SF1">
    <property type="entry name" value="PROTEIN PHYLLO, CHLOROPLASTIC"/>
    <property type="match status" value="1"/>
</dbReference>
<gene>
    <name evidence="3 7" type="primary">menH</name>
    <name evidence="6" type="ORF">CSF007_12305</name>
    <name evidence="7" type="ORF">NCTC10476_03255</name>
</gene>
<evidence type="ECO:0000313" key="6">
    <source>
        <dbReference type="EMBL" id="CEK28200.1"/>
    </source>
</evidence>
<dbReference type="GO" id="GO:0016787">
    <property type="term" value="F:hydrolase activity"/>
    <property type="evidence" value="ECO:0007669"/>
    <property type="project" value="UniProtKB-KW"/>
</dbReference>
<comment type="pathway">
    <text evidence="3">Quinol/quinone metabolism; menaquinone biosynthesis.</text>
</comment>
<reference evidence="7 8" key="2">
    <citation type="submission" date="2018-06" db="EMBL/GenBank/DDBJ databases">
        <authorList>
            <consortium name="Pathogen Informatics"/>
            <person name="Doyle S."/>
        </authorList>
    </citation>
    <scope>NUCLEOTIDE SEQUENCE [LARGE SCALE GENOMIC DNA]</scope>
    <source>
        <strain evidence="7 8">NCTC10476</strain>
    </source>
</reference>
<proteinExistence type="inferred from homology"/>
<evidence type="ECO:0000313" key="7">
    <source>
        <dbReference type="EMBL" id="SUQ01872.1"/>
    </source>
</evidence>
<comment type="catalytic activity">
    <reaction evidence="3">
        <text>5-enolpyruvoyl-6-hydroxy-2-succinyl-cyclohex-3-ene-1-carboxylate = (1R,6R)-6-hydroxy-2-succinyl-cyclohexa-2,4-diene-1-carboxylate + pyruvate</text>
        <dbReference type="Rhea" id="RHEA:25597"/>
        <dbReference type="ChEBI" id="CHEBI:15361"/>
        <dbReference type="ChEBI" id="CHEBI:58689"/>
        <dbReference type="ChEBI" id="CHEBI:58818"/>
        <dbReference type="EC" id="4.2.99.20"/>
    </reaction>
</comment>
<evidence type="ECO:0000256" key="2">
    <source>
        <dbReference type="ARBA" id="ARBA00023239"/>
    </source>
</evidence>
<dbReference type="SUPFAM" id="SSF53474">
    <property type="entry name" value="alpha/beta-Hydrolases"/>
    <property type="match status" value="1"/>
</dbReference>
<dbReference type="eggNOG" id="COG0596">
    <property type="taxonomic scope" value="Bacteria"/>
</dbReference>
<dbReference type="EMBL" id="UHJG01000001">
    <property type="protein sequence ID" value="SUQ01872.1"/>
    <property type="molecule type" value="Genomic_DNA"/>
</dbReference>
<dbReference type="Proteomes" id="UP000255169">
    <property type="component" value="Unassembled WGS sequence"/>
</dbReference>
<dbReference type="HAMAP" id="MF_01660">
    <property type="entry name" value="MenH"/>
    <property type="match status" value="1"/>
</dbReference>
<evidence type="ECO:0000256" key="3">
    <source>
        <dbReference type="HAMAP-Rule" id="MF_01660"/>
    </source>
</evidence>
<dbReference type="STRING" id="29486.UGYR_04715"/>
<dbReference type="UniPathway" id="UPA01057">
    <property type="reaction ID" value="UER00900"/>
</dbReference>
<keyword evidence="2 3" id="KW-0456">Lyase</keyword>
<comment type="subunit">
    <text evidence="3">Monomer.</text>
</comment>
<evidence type="ECO:0000259" key="5">
    <source>
        <dbReference type="Pfam" id="PF00561"/>
    </source>
</evidence>
<dbReference type="Pfam" id="PF00561">
    <property type="entry name" value="Abhydrolase_1"/>
    <property type="match status" value="1"/>
</dbReference>
<keyword evidence="1 3" id="KW-0474">Menaquinone biosynthesis</keyword>
<comment type="pathway">
    <text evidence="3">Quinol/quinone metabolism; 1,4-dihydroxy-2-naphthoate biosynthesis; 1,4-dihydroxy-2-naphthoate from chorismate: step 3/7.</text>
</comment>
<sequence>MILASRVVNPQQNGPWLVWLHGLLGNGADWLPVVEACSEYPSLLVDLPGHGGSVAQTTRDFSAVSTQLDALLTAHNIQDYWLVGYSLGGRIAMYYACHADDGRLRGLLVEAANPGLEEDVLRRERLQHDVSWASRFRQEPIQQVLADWYLQPIFADLTASQRQQLVDLRSVNRGSAIAAMLEATSLGHQPYLLPALRQLSLPFAYLCGEQDHKFQQLAYQYRLPLCTIAEAGHNAHRANPGAFAAQVRSFLSLSR</sequence>
<dbReference type="InterPro" id="IPR029058">
    <property type="entry name" value="AB_hydrolase_fold"/>
</dbReference>
<dbReference type="InterPro" id="IPR000073">
    <property type="entry name" value="AB_hydrolase_1"/>
</dbReference>
<organism evidence="6">
    <name type="scientific">Yersinia ruckeri</name>
    <dbReference type="NCBI Taxonomy" id="29486"/>
    <lineage>
        <taxon>Bacteria</taxon>
        <taxon>Pseudomonadati</taxon>
        <taxon>Pseudomonadota</taxon>
        <taxon>Gammaproteobacteria</taxon>
        <taxon>Enterobacterales</taxon>
        <taxon>Yersiniaceae</taxon>
        <taxon>Yersinia</taxon>
    </lineage>
</organism>
<keyword evidence="7" id="KW-0378">Hydrolase</keyword>
<dbReference type="EC" id="4.2.99.20" evidence="3 4"/>
<dbReference type="GO" id="GO:0070205">
    <property type="term" value="F:2-succinyl-6-hydroxy-2,4-cyclohexadiene-1-carboxylate synthase activity"/>
    <property type="evidence" value="ECO:0007669"/>
    <property type="project" value="UniProtKB-UniRule"/>
</dbReference>
<dbReference type="NCBIfam" id="NF008340">
    <property type="entry name" value="PRK11126.1"/>
    <property type="match status" value="1"/>
</dbReference>
<dbReference type="PATRIC" id="fig|29486.44.peg.2625"/>
<keyword evidence="8" id="KW-1185">Reference proteome</keyword>
<dbReference type="EMBL" id="LN681231">
    <property type="protein sequence ID" value="CEK28200.1"/>
    <property type="molecule type" value="Genomic_DNA"/>
</dbReference>
<dbReference type="AlphaFoldDB" id="A0A085U4U5"/>
<evidence type="ECO:0000313" key="8">
    <source>
        <dbReference type="Proteomes" id="UP000255169"/>
    </source>
</evidence>
<comment type="similarity">
    <text evidence="3">Belongs to the AB hydrolase superfamily. MenH family.</text>
</comment>
<protein>
    <recommendedName>
        <fullName evidence="3 4">2-succinyl-6-hydroxy-2,4-cyclohexadiene-1-carboxylate synthase</fullName>
        <shortName evidence="3">SHCHC synthase</shortName>
        <ecNumber evidence="3 4">4.2.99.20</ecNumber>
    </recommendedName>
</protein>
<dbReference type="GeneID" id="66880093"/>
<accession>A0A085U4U5</accession>
<dbReference type="ESTHER" id="yerru-c4ug17">
    <property type="family name" value="MenH_SHCHC"/>
</dbReference>
<reference evidence="6" key="1">
    <citation type="journal article" date="2015" name="Genome Announc.">
        <title>Complete Genome Sequence of Yersinia ruckeri Strain CSF007-82, Etiologic Agent of Red Mouth Disease in Salmonid Fish.</title>
        <authorList>
            <person name="Nelson M.C."/>
            <person name="LaPatra S.E."/>
            <person name="Welch T.J."/>
            <person name="Graf J."/>
        </authorList>
    </citation>
    <scope>NUCLEOTIDE SEQUENCE</scope>
    <source>
        <strain evidence="6">CSF007-82</strain>
    </source>
</reference>
<dbReference type="UniPathway" id="UPA00079"/>
<evidence type="ECO:0000256" key="4">
    <source>
        <dbReference type="NCBIfam" id="TIGR03695"/>
    </source>
</evidence>
<evidence type="ECO:0000256" key="1">
    <source>
        <dbReference type="ARBA" id="ARBA00022428"/>
    </source>
</evidence>